<dbReference type="EMBL" id="HBHW01024273">
    <property type="protein sequence ID" value="CAE0050694.1"/>
    <property type="molecule type" value="Transcribed_RNA"/>
</dbReference>
<protein>
    <submittedName>
        <fullName evidence="2">Uncharacterized protein</fullName>
    </submittedName>
</protein>
<evidence type="ECO:0000313" key="2">
    <source>
        <dbReference type="EMBL" id="CAE0050694.1"/>
    </source>
</evidence>
<dbReference type="AlphaFoldDB" id="A0A7S2ZUQ5"/>
<accession>A0A7S2ZUQ5</accession>
<reference evidence="2" key="1">
    <citation type="submission" date="2021-01" db="EMBL/GenBank/DDBJ databases">
        <authorList>
            <person name="Corre E."/>
            <person name="Pelletier E."/>
            <person name="Niang G."/>
            <person name="Scheremetjew M."/>
            <person name="Finn R."/>
            <person name="Kale V."/>
            <person name="Holt S."/>
            <person name="Cochrane G."/>
            <person name="Meng A."/>
            <person name="Brown T."/>
            <person name="Cohen L."/>
        </authorList>
    </citation>
    <scope>NUCLEOTIDE SEQUENCE</scope>
    <source>
        <strain evidence="2">CCMP 769</strain>
    </source>
</reference>
<sequence length="108" mass="12054">MRLEWRRTGRSVTIRDAMAVERPEDKLVPIAIETFGRTGKMAQEFLRDSCKHILHRSQKLKDARSQMNPKLRQGNAEIAIGARAPIAISPQTVGPVGQSAGPSIFFRT</sequence>
<gene>
    <name evidence="1" type="ORF">RMAR00112_LOCUS18690</name>
    <name evidence="2" type="ORF">RMAR00112_LOCUS18694</name>
</gene>
<name>A0A7S2ZUQ5_9RHOD</name>
<proteinExistence type="predicted"/>
<dbReference type="EMBL" id="HBHW01024269">
    <property type="protein sequence ID" value="CAE0050690.1"/>
    <property type="molecule type" value="Transcribed_RNA"/>
</dbReference>
<organism evidence="2">
    <name type="scientific">Rhodosorus marinus</name>
    <dbReference type="NCBI Taxonomy" id="101924"/>
    <lineage>
        <taxon>Eukaryota</taxon>
        <taxon>Rhodophyta</taxon>
        <taxon>Stylonematophyceae</taxon>
        <taxon>Stylonematales</taxon>
        <taxon>Stylonemataceae</taxon>
        <taxon>Rhodosorus</taxon>
    </lineage>
</organism>
<evidence type="ECO:0000313" key="1">
    <source>
        <dbReference type="EMBL" id="CAE0050690.1"/>
    </source>
</evidence>